<proteinExistence type="predicted"/>
<dbReference type="Proteomes" id="UP001234787">
    <property type="component" value="Unassembled WGS sequence"/>
</dbReference>
<dbReference type="EMBL" id="BSEH01000022">
    <property type="protein sequence ID" value="GLJ56491.1"/>
    <property type="molecule type" value="Genomic_DNA"/>
</dbReference>
<name>A0AAD3NNZ2_CRYJA</name>
<feature type="region of interest" description="Disordered" evidence="1">
    <location>
        <begin position="116"/>
        <end position="225"/>
    </location>
</feature>
<dbReference type="AlphaFoldDB" id="A0AAD3NNZ2"/>
<evidence type="ECO:0000256" key="1">
    <source>
        <dbReference type="SAM" id="MobiDB-lite"/>
    </source>
</evidence>
<sequence length="243" mass="24635">MLEKQLELGQRSLLQNQWLDLLLHFLLHRFIGSTAASKSPAGSSAAYMAPVLLSLSGYALTLAPVPVSVPNASSAASYRTGYGTNKGTTGASTGLAGSGPTLLFWSFMPLGSPQMQISRPPDYSAAPAKPSDPPRCQRNEIPFKGTARPSAGAVDPGAAKPDGESKEPGAKPSVGVVKPGPPSGSYAKSTYASSASTPAAGSTTHAASGASIGPETADSTGSAPFTGLTTVFLMLDLNNNRGG</sequence>
<evidence type="ECO:0000313" key="2">
    <source>
        <dbReference type="EMBL" id="GLJ56491.1"/>
    </source>
</evidence>
<accession>A0AAD3NNZ2</accession>
<evidence type="ECO:0000313" key="3">
    <source>
        <dbReference type="Proteomes" id="UP001234787"/>
    </source>
</evidence>
<comment type="caution">
    <text evidence="2">The sequence shown here is derived from an EMBL/GenBank/DDBJ whole genome shotgun (WGS) entry which is preliminary data.</text>
</comment>
<protein>
    <submittedName>
        <fullName evidence="2">Uncharacterized protein</fullName>
    </submittedName>
</protein>
<gene>
    <name evidence="2" type="ORF">SUGI_1226010</name>
</gene>
<reference evidence="2" key="1">
    <citation type="submission" date="2022-12" db="EMBL/GenBank/DDBJ databases">
        <title>Chromosome-Level Genome Assembly of Japanese Cedar (Cryptomeriajaponica D. Don).</title>
        <authorList>
            <person name="Fujino T."/>
            <person name="Yamaguchi K."/>
            <person name="Yokoyama T."/>
            <person name="Hamanaka T."/>
            <person name="Harazono Y."/>
            <person name="Kamada H."/>
            <person name="Kobayashi W."/>
            <person name="Ujino-Ihara T."/>
            <person name="Uchiyama K."/>
            <person name="Matsumoto A."/>
            <person name="Izuno A."/>
            <person name="Tsumura Y."/>
            <person name="Toyoda A."/>
            <person name="Shigenobu S."/>
            <person name="Moriguchi Y."/>
            <person name="Ueno S."/>
            <person name="Kasahara M."/>
        </authorList>
    </citation>
    <scope>NUCLEOTIDE SEQUENCE</scope>
</reference>
<feature type="compositionally biased region" description="Low complexity" evidence="1">
    <location>
        <begin position="171"/>
        <end position="213"/>
    </location>
</feature>
<keyword evidence="3" id="KW-1185">Reference proteome</keyword>
<organism evidence="2 3">
    <name type="scientific">Cryptomeria japonica</name>
    <name type="common">Japanese cedar</name>
    <name type="synonym">Cupressus japonica</name>
    <dbReference type="NCBI Taxonomy" id="3369"/>
    <lineage>
        <taxon>Eukaryota</taxon>
        <taxon>Viridiplantae</taxon>
        <taxon>Streptophyta</taxon>
        <taxon>Embryophyta</taxon>
        <taxon>Tracheophyta</taxon>
        <taxon>Spermatophyta</taxon>
        <taxon>Pinopsida</taxon>
        <taxon>Pinidae</taxon>
        <taxon>Conifers II</taxon>
        <taxon>Cupressales</taxon>
        <taxon>Cupressaceae</taxon>
        <taxon>Cryptomeria</taxon>
    </lineage>
</organism>